<sequence length="43" mass="4663">MRPHPLIPAEAGTQCFEDIQNADRLRAAQAWVPASAGMSGELR</sequence>
<dbReference type="AlphaFoldDB" id="A0A7W7INM6"/>
<organism evidence="1 2">
    <name type="scientific">Brevundimonas bullata</name>
    <dbReference type="NCBI Taxonomy" id="13160"/>
    <lineage>
        <taxon>Bacteria</taxon>
        <taxon>Pseudomonadati</taxon>
        <taxon>Pseudomonadota</taxon>
        <taxon>Alphaproteobacteria</taxon>
        <taxon>Caulobacterales</taxon>
        <taxon>Caulobacteraceae</taxon>
        <taxon>Brevundimonas</taxon>
    </lineage>
</organism>
<reference evidence="1 2" key="1">
    <citation type="submission" date="2020-08" db="EMBL/GenBank/DDBJ databases">
        <title>Functional genomics of gut bacteria from endangered species of beetles.</title>
        <authorList>
            <person name="Carlos-Shanley C."/>
        </authorList>
    </citation>
    <scope>NUCLEOTIDE SEQUENCE [LARGE SCALE GENOMIC DNA]</scope>
    <source>
        <strain evidence="1 2">S00123</strain>
    </source>
</reference>
<accession>A0A7W7INM6</accession>
<dbReference type="EMBL" id="JACHKY010000002">
    <property type="protein sequence ID" value="MBB4797235.1"/>
    <property type="molecule type" value="Genomic_DNA"/>
</dbReference>
<proteinExistence type="predicted"/>
<dbReference type="Proteomes" id="UP000539957">
    <property type="component" value="Unassembled WGS sequence"/>
</dbReference>
<evidence type="ECO:0000313" key="2">
    <source>
        <dbReference type="Proteomes" id="UP000539957"/>
    </source>
</evidence>
<keyword evidence="2" id="KW-1185">Reference proteome</keyword>
<evidence type="ECO:0000313" key="1">
    <source>
        <dbReference type="EMBL" id="MBB4797235.1"/>
    </source>
</evidence>
<comment type="caution">
    <text evidence="1">The sequence shown here is derived from an EMBL/GenBank/DDBJ whole genome shotgun (WGS) entry which is preliminary data.</text>
</comment>
<name>A0A7W7INM6_9CAUL</name>
<gene>
    <name evidence="1" type="ORF">HNP32_000959</name>
</gene>
<protein>
    <submittedName>
        <fullName evidence="1">Uncharacterized protein</fullName>
    </submittedName>
</protein>